<keyword evidence="3" id="KW-1185">Reference proteome</keyword>
<dbReference type="AlphaFoldDB" id="A0A835C261"/>
<feature type="region of interest" description="Disordered" evidence="1">
    <location>
        <begin position="455"/>
        <end position="474"/>
    </location>
</feature>
<feature type="region of interest" description="Disordered" evidence="1">
    <location>
        <begin position="140"/>
        <end position="162"/>
    </location>
</feature>
<feature type="compositionally biased region" description="Low complexity" evidence="1">
    <location>
        <begin position="709"/>
        <end position="718"/>
    </location>
</feature>
<dbReference type="Proteomes" id="UP000636709">
    <property type="component" value="Unassembled WGS sequence"/>
</dbReference>
<feature type="compositionally biased region" description="Pro residues" evidence="1">
    <location>
        <begin position="647"/>
        <end position="664"/>
    </location>
</feature>
<dbReference type="Pfam" id="PF05553">
    <property type="entry name" value="DUF761"/>
    <property type="match status" value="1"/>
</dbReference>
<evidence type="ECO:0000256" key="1">
    <source>
        <dbReference type="SAM" id="MobiDB-lite"/>
    </source>
</evidence>
<feature type="region of interest" description="Disordered" evidence="1">
    <location>
        <begin position="1"/>
        <end position="59"/>
    </location>
</feature>
<feature type="region of interest" description="Disordered" evidence="1">
    <location>
        <begin position="180"/>
        <end position="205"/>
    </location>
</feature>
<gene>
    <name evidence="2" type="ORF">HU200_023058</name>
</gene>
<feature type="compositionally biased region" description="Basic and acidic residues" evidence="1">
    <location>
        <begin position="44"/>
        <end position="54"/>
    </location>
</feature>
<organism evidence="2 3">
    <name type="scientific">Digitaria exilis</name>
    <dbReference type="NCBI Taxonomy" id="1010633"/>
    <lineage>
        <taxon>Eukaryota</taxon>
        <taxon>Viridiplantae</taxon>
        <taxon>Streptophyta</taxon>
        <taxon>Embryophyta</taxon>
        <taxon>Tracheophyta</taxon>
        <taxon>Spermatophyta</taxon>
        <taxon>Magnoliopsida</taxon>
        <taxon>Liliopsida</taxon>
        <taxon>Poales</taxon>
        <taxon>Poaceae</taxon>
        <taxon>PACMAD clade</taxon>
        <taxon>Panicoideae</taxon>
        <taxon>Panicodae</taxon>
        <taxon>Paniceae</taxon>
        <taxon>Anthephorinae</taxon>
        <taxon>Digitaria</taxon>
    </lineage>
</organism>
<reference evidence="2" key="1">
    <citation type="submission" date="2020-07" db="EMBL/GenBank/DDBJ databases">
        <title>Genome sequence and genetic diversity analysis of an under-domesticated orphan crop, white fonio (Digitaria exilis).</title>
        <authorList>
            <person name="Bennetzen J.L."/>
            <person name="Chen S."/>
            <person name="Ma X."/>
            <person name="Wang X."/>
            <person name="Yssel A.E.J."/>
            <person name="Chaluvadi S.R."/>
            <person name="Johnson M."/>
            <person name="Gangashetty P."/>
            <person name="Hamidou F."/>
            <person name="Sanogo M.D."/>
            <person name="Zwaenepoel A."/>
            <person name="Wallace J."/>
            <person name="Van De Peer Y."/>
            <person name="Van Deynze A."/>
        </authorList>
    </citation>
    <scope>NUCLEOTIDE SEQUENCE</scope>
    <source>
        <tissue evidence="2">Leaves</tissue>
    </source>
</reference>
<feature type="compositionally biased region" description="Acidic residues" evidence="1">
    <location>
        <begin position="373"/>
        <end position="382"/>
    </location>
</feature>
<sequence>MARAKQNKTEDGAKPCGENENDCELSKKNPRTDPSAGGSSSARRVVDRPTDRGGDWMMDARPTFAGTSCESVREALPALPSRSGRRIPSRWCEPAGGPHVRLPRHWLNGPHTPPARPLARPIMLTPSSLTPTACQVTRQAGRCETRSLPPPAPRPRAGPWRNANASAQATPRLLFKLPTSLPHSSHSHHNITISPTPQPKRSSLVESNDQAAFVADRRISIRYISAAAMAAGKAAAAAAAPAPVKKKKPSFGTRAWRLLRLAVLWARRGGAAHSLRLLRTLRRHGHGIAGGGGRGDRLRYGEREFSIDETPAFRFRTPSARVLRLIPCIAPAVPDTPGLYGDDRYFFRDAAARELEEEEDDDEAPYGYRGEREGDDDQEGDELLSSCGGDDDEELLERVVAEACRASTGGGSVGGEDAGVDVKAEEFIARFYAQMKLQRQISWLQYNEMMQRSWQQQGRTQQRKTDAVQGSRARSGLWDERHDLLHSYTSLFMQTGLLAISGSPSGGLLVLAEVAKRGGGPAGTPHTCQATRPAPLPTAQRTRTPPVIGQPARNMSLTWDLILSLPHSTGLAPVDSLTRYPTTGRHVSDNGCLLLGTVEQQPFSVKIRASTIDPHRTPRVPISNAALKKSRCLPFIVFPTQSHPPPLPRQVALLPPPCGPPLLPPSDQTGGAGPTASPNSKSPISGPPPRSDALSRRRRRRLSSPPSPLVASRVVPPRGRLELEATSVSTEAPAFLSPIDLLRQ</sequence>
<feature type="region of interest" description="Disordered" evidence="1">
    <location>
        <begin position="520"/>
        <end position="550"/>
    </location>
</feature>
<accession>A0A835C261</accession>
<dbReference type="InterPro" id="IPR008480">
    <property type="entry name" value="DUF761_pln"/>
</dbReference>
<feature type="region of interest" description="Disordered" evidence="1">
    <location>
        <begin position="354"/>
        <end position="390"/>
    </location>
</feature>
<feature type="compositionally biased region" description="Acidic residues" evidence="1">
    <location>
        <begin position="355"/>
        <end position="364"/>
    </location>
</feature>
<protein>
    <submittedName>
        <fullName evidence="2">Uncharacterized protein</fullName>
    </submittedName>
</protein>
<evidence type="ECO:0000313" key="3">
    <source>
        <dbReference type="Proteomes" id="UP000636709"/>
    </source>
</evidence>
<feature type="compositionally biased region" description="Polar residues" evidence="1">
    <location>
        <begin position="190"/>
        <end position="205"/>
    </location>
</feature>
<dbReference type="OrthoDB" id="1929803at2759"/>
<name>A0A835C261_9POAL</name>
<dbReference type="EMBL" id="JACEFO010001682">
    <property type="protein sequence ID" value="KAF8721550.1"/>
    <property type="molecule type" value="Genomic_DNA"/>
</dbReference>
<dbReference type="PANTHER" id="PTHR33265:SF5">
    <property type="entry name" value="COTTON FIBER PROTEIN"/>
    <property type="match status" value="1"/>
</dbReference>
<feature type="region of interest" description="Disordered" evidence="1">
    <location>
        <begin position="647"/>
        <end position="744"/>
    </location>
</feature>
<evidence type="ECO:0000313" key="2">
    <source>
        <dbReference type="EMBL" id="KAF8721550.1"/>
    </source>
</evidence>
<dbReference type="PANTHER" id="PTHR33265">
    <property type="entry name" value="AVR9/CF-9 RAPIDLY ELICITED PROTEIN-RELATED"/>
    <property type="match status" value="1"/>
</dbReference>
<proteinExistence type="predicted"/>
<comment type="caution">
    <text evidence="2">The sequence shown here is derived from an EMBL/GenBank/DDBJ whole genome shotgun (WGS) entry which is preliminary data.</text>
</comment>